<sequence>MEGYFGDFGGSFVPPIIKENLDKLYEVFKEEKDNREFKAQLEQLLKDYSGRPTPLYLAENLSKEKGAKIYLKREDLNHIGAHKINNTLGQALLAQKMGKKKLVAETGAGMHGVAVATVAAKFNMECIIFQGALDVERQDDNARRMKALGAKIVPVHEGEQTLKEAVDAAIGYWVENANDTFYMLGSAVGPHPYPEIVRYFQSVIGNEAKKQIISKEGRLPDKVVACIGGGSNAIGIFSAFIEDESVKLVGVEAAGEGLHTNRHAATLTKGRPGVLHGMKTFVIQDDNDEISPVYSIAAGLDYPGIGPEISHLFSKERLTAAYCDDKDAVDALFYLSKKEGIIPAIESAHAISWVLKNDFKKDEIVIINLSGRGDKDLARIL</sequence>
<dbReference type="UniPathway" id="UPA00035">
    <property type="reaction ID" value="UER00044"/>
</dbReference>
<dbReference type="InterPro" id="IPR006653">
    <property type="entry name" value="Trp_synth_b_CS"/>
</dbReference>
<dbReference type="GO" id="GO:0004834">
    <property type="term" value="F:tryptophan synthase activity"/>
    <property type="evidence" value="ECO:0007669"/>
    <property type="project" value="UniProtKB-UniRule"/>
</dbReference>
<comment type="subunit">
    <text evidence="4 11">Tetramer of two alpha and two beta chains.</text>
</comment>
<comment type="catalytic activity">
    <reaction evidence="10 11">
        <text>(1S,2R)-1-C-(indol-3-yl)glycerol 3-phosphate + L-serine = D-glyceraldehyde 3-phosphate + L-tryptophan + H2O</text>
        <dbReference type="Rhea" id="RHEA:10532"/>
        <dbReference type="ChEBI" id="CHEBI:15377"/>
        <dbReference type="ChEBI" id="CHEBI:33384"/>
        <dbReference type="ChEBI" id="CHEBI:57912"/>
        <dbReference type="ChEBI" id="CHEBI:58866"/>
        <dbReference type="ChEBI" id="CHEBI:59776"/>
        <dbReference type="EC" id="4.2.1.20"/>
    </reaction>
</comment>
<comment type="similarity">
    <text evidence="3 11">Belongs to the TrpB family.</text>
</comment>
<dbReference type="InterPro" id="IPR001926">
    <property type="entry name" value="TrpB-like_PALP"/>
</dbReference>
<protein>
    <recommendedName>
        <fullName evidence="11">Tryptophan synthase beta chain</fullName>
        <ecNumber evidence="11">4.2.1.20</ecNumber>
    </recommendedName>
</protein>
<dbReference type="EMBL" id="PKTG01000082">
    <property type="protein sequence ID" value="PLX17805.1"/>
    <property type="molecule type" value="Genomic_DNA"/>
</dbReference>
<organism evidence="13 14">
    <name type="scientific">Muiribacterium halophilum</name>
    <dbReference type="NCBI Taxonomy" id="2053465"/>
    <lineage>
        <taxon>Bacteria</taxon>
        <taxon>Candidatus Muiribacteriota</taxon>
        <taxon>Candidatus Muiribacteriia</taxon>
        <taxon>Candidatus Muiribacteriales</taxon>
        <taxon>Candidatus Muiribacteriaceae</taxon>
        <taxon>Candidatus Muiribacterium</taxon>
    </lineage>
</organism>
<gene>
    <name evidence="11 13" type="primary">trpB</name>
    <name evidence="13" type="ORF">C0601_06295</name>
</gene>
<proteinExistence type="inferred from homology"/>
<dbReference type="HAMAP" id="MF_00133">
    <property type="entry name" value="Trp_synth_beta"/>
    <property type="match status" value="1"/>
</dbReference>
<evidence type="ECO:0000256" key="7">
    <source>
        <dbReference type="ARBA" id="ARBA00022898"/>
    </source>
</evidence>
<dbReference type="AlphaFoldDB" id="A0A2N5ZGI1"/>
<evidence type="ECO:0000256" key="11">
    <source>
        <dbReference type="HAMAP-Rule" id="MF_00133"/>
    </source>
</evidence>
<feature type="modified residue" description="N6-(pyridoxal phosphate)lysine" evidence="11">
    <location>
        <position position="83"/>
    </location>
</feature>
<dbReference type="PANTHER" id="PTHR48077">
    <property type="entry name" value="TRYPTOPHAN SYNTHASE-RELATED"/>
    <property type="match status" value="1"/>
</dbReference>
<evidence type="ECO:0000256" key="9">
    <source>
        <dbReference type="ARBA" id="ARBA00023239"/>
    </source>
</evidence>
<evidence type="ECO:0000313" key="14">
    <source>
        <dbReference type="Proteomes" id="UP000234857"/>
    </source>
</evidence>
<evidence type="ECO:0000256" key="6">
    <source>
        <dbReference type="ARBA" id="ARBA00022822"/>
    </source>
</evidence>
<keyword evidence="5 11" id="KW-0028">Amino-acid biosynthesis</keyword>
<dbReference type="GO" id="GO:0005737">
    <property type="term" value="C:cytoplasm"/>
    <property type="evidence" value="ECO:0007669"/>
    <property type="project" value="TreeGrafter"/>
</dbReference>
<dbReference type="InterPro" id="IPR006654">
    <property type="entry name" value="Trp_synth_beta"/>
</dbReference>
<dbReference type="InterPro" id="IPR036052">
    <property type="entry name" value="TrpB-like_PALP_sf"/>
</dbReference>
<keyword evidence="7 11" id="KW-0663">Pyridoxal phosphate</keyword>
<evidence type="ECO:0000256" key="8">
    <source>
        <dbReference type="ARBA" id="ARBA00023141"/>
    </source>
</evidence>
<dbReference type="SUPFAM" id="SSF53686">
    <property type="entry name" value="Tryptophan synthase beta subunit-like PLP-dependent enzymes"/>
    <property type="match status" value="1"/>
</dbReference>
<dbReference type="InterPro" id="IPR023026">
    <property type="entry name" value="Trp_synth_beta/beta-like"/>
</dbReference>
<evidence type="ECO:0000313" key="13">
    <source>
        <dbReference type="EMBL" id="PLX17805.1"/>
    </source>
</evidence>
<dbReference type="FunFam" id="3.40.50.1100:FF:000004">
    <property type="entry name" value="Tryptophan synthase beta chain"/>
    <property type="match status" value="1"/>
</dbReference>
<dbReference type="PROSITE" id="PS00168">
    <property type="entry name" value="TRP_SYNTHASE_BETA"/>
    <property type="match status" value="1"/>
</dbReference>
<evidence type="ECO:0000256" key="1">
    <source>
        <dbReference type="ARBA" id="ARBA00001933"/>
    </source>
</evidence>
<keyword evidence="6 11" id="KW-0822">Tryptophan biosynthesis</keyword>
<evidence type="ECO:0000259" key="12">
    <source>
        <dbReference type="Pfam" id="PF00291"/>
    </source>
</evidence>
<reference evidence="13 14" key="1">
    <citation type="submission" date="2017-11" db="EMBL/GenBank/DDBJ databases">
        <title>Genome-resolved metagenomics identifies genetic mobility, metabolic interactions, and unexpected diversity in perchlorate-reducing communities.</title>
        <authorList>
            <person name="Barnum T.P."/>
            <person name="Figueroa I.A."/>
            <person name="Carlstrom C.I."/>
            <person name="Lucas L.N."/>
            <person name="Engelbrektson A.L."/>
            <person name="Coates J.D."/>
        </authorList>
    </citation>
    <scope>NUCLEOTIDE SEQUENCE [LARGE SCALE GENOMIC DNA]</scope>
    <source>
        <strain evidence="13">BM706</strain>
    </source>
</reference>
<keyword evidence="9 11" id="KW-0456">Lyase</keyword>
<evidence type="ECO:0000256" key="4">
    <source>
        <dbReference type="ARBA" id="ARBA00011270"/>
    </source>
</evidence>
<evidence type="ECO:0000256" key="3">
    <source>
        <dbReference type="ARBA" id="ARBA00009982"/>
    </source>
</evidence>
<keyword evidence="8 11" id="KW-0057">Aromatic amino acid biosynthesis</keyword>
<dbReference type="PIRSF" id="PIRSF001413">
    <property type="entry name" value="Trp_syn_beta"/>
    <property type="match status" value="1"/>
</dbReference>
<dbReference type="Pfam" id="PF00291">
    <property type="entry name" value="PALP"/>
    <property type="match status" value="1"/>
</dbReference>
<comment type="function">
    <text evidence="11">The beta subunit is responsible for the synthesis of L-tryptophan from indole and L-serine.</text>
</comment>
<accession>A0A2N5ZGI1</accession>
<dbReference type="Gene3D" id="3.40.50.1100">
    <property type="match status" value="2"/>
</dbReference>
<dbReference type="PANTHER" id="PTHR48077:SF3">
    <property type="entry name" value="TRYPTOPHAN SYNTHASE"/>
    <property type="match status" value="1"/>
</dbReference>
<comment type="pathway">
    <text evidence="2 11">Amino-acid biosynthesis; L-tryptophan biosynthesis; L-tryptophan from chorismate: step 5/5.</text>
</comment>
<feature type="domain" description="Tryptophan synthase beta chain-like PALP" evidence="12">
    <location>
        <begin position="50"/>
        <end position="370"/>
    </location>
</feature>
<evidence type="ECO:0000256" key="10">
    <source>
        <dbReference type="ARBA" id="ARBA00049047"/>
    </source>
</evidence>
<evidence type="ECO:0000256" key="5">
    <source>
        <dbReference type="ARBA" id="ARBA00022605"/>
    </source>
</evidence>
<comment type="caution">
    <text evidence="13">The sequence shown here is derived from an EMBL/GenBank/DDBJ whole genome shotgun (WGS) entry which is preliminary data.</text>
</comment>
<name>A0A2N5ZGI1_MUIH1</name>
<dbReference type="NCBIfam" id="TIGR00263">
    <property type="entry name" value="trpB"/>
    <property type="match status" value="1"/>
</dbReference>
<dbReference type="Proteomes" id="UP000234857">
    <property type="component" value="Unassembled WGS sequence"/>
</dbReference>
<dbReference type="CDD" id="cd06446">
    <property type="entry name" value="Trp-synth_B"/>
    <property type="match status" value="1"/>
</dbReference>
<comment type="cofactor">
    <cofactor evidence="1 11">
        <name>pyridoxal 5'-phosphate</name>
        <dbReference type="ChEBI" id="CHEBI:597326"/>
    </cofactor>
</comment>
<evidence type="ECO:0000256" key="2">
    <source>
        <dbReference type="ARBA" id="ARBA00004733"/>
    </source>
</evidence>
<dbReference type="EC" id="4.2.1.20" evidence="11"/>